<dbReference type="GO" id="GO:0005085">
    <property type="term" value="F:guanyl-nucleotide exchange factor activity"/>
    <property type="evidence" value="ECO:0007669"/>
    <property type="project" value="InterPro"/>
</dbReference>
<dbReference type="GO" id="GO:0006897">
    <property type="term" value="P:endocytosis"/>
    <property type="evidence" value="ECO:0007669"/>
    <property type="project" value="TreeGrafter"/>
</dbReference>
<dbReference type="GO" id="GO:0005829">
    <property type="term" value="C:cytosol"/>
    <property type="evidence" value="ECO:0007669"/>
    <property type="project" value="TreeGrafter"/>
</dbReference>
<dbReference type="Proteomes" id="UP000549394">
    <property type="component" value="Unassembled WGS sequence"/>
</dbReference>
<dbReference type="GO" id="GO:0032456">
    <property type="term" value="P:endocytic recycling"/>
    <property type="evidence" value="ECO:0007669"/>
    <property type="project" value="TreeGrafter"/>
</dbReference>
<dbReference type="Gene3D" id="3.30.450.200">
    <property type="match status" value="1"/>
</dbReference>
<organism evidence="5 6">
    <name type="scientific">Dimorphilus gyrociliatus</name>
    <dbReference type="NCBI Taxonomy" id="2664684"/>
    <lineage>
        <taxon>Eukaryota</taxon>
        <taxon>Metazoa</taxon>
        <taxon>Spiralia</taxon>
        <taxon>Lophotrochozoa</taxon>
        <taxon>Annelida</taxon>
        <taxon>Polychaeta</taxon>
        <taxon>Polychaeta incertae sedis</taxon>
        <taxon>Dinophilidae</taxon>
        <taxon>Dimorphilus</taxon>
    </lineage>
</organism>
<reference evidence="5 6" key="1">
    <citation type="submission" date="2020-08" db="EMBL/GenBank/DDBJ databases">
        <authorList>
            <person name="Hejnol A."/>
        </authorList>
    </citation>
    <scope>NUCLEOTIDE SEQUENCE [LARGE SCALE GENOMIC DNA]</scope>
</reference>
<dbReference type="InterPro" id="IPR005113">
    <property type="entry name" value="uDENN_dom"/>
</dbReference>
<dbReference type="InterPro" id="IPR043153">
    <property type="entry name" value="DENN_C"/>
</dbReference>
<feature type="domain" description="UDENN" evidence="4">
    <location>
        <begin position="12"/>
        <end position="348"/>
    </location>
</feature>
<gene>
    <name evidence="5" type="ORF">DGYR_LOCUS7253</name>
</gene>
<keyword evidence="6" id="KW-1185">Reference proteome</keyword>
<protein>
    <submittedName>
        <fullName evidence="5">DgyrCDS7623</fullName>
    </submittedName>
</protein>
<dbReference type="SMART" id="SM00800">
    <property type="entry name" value="uDENN"/>
    <property type="match status" value="1"/>
</dbReference>
<dbReference type="Pfam" id="PF02141">
    <property type="entry name" value="DENN"/>
    <property type="match status" value="1"/>
</dbReference>
<dbReference type="PANTHER" id="PTHR13196:SF14">
    <property type="entry name" value="UDENN DOMAIN-CONTAINING PROTEIN"/>
    <property type="match status" value="1"/>
</dbReference>
<dbReference type="Gene3D" id="3.40.50.11500">
    <property type="match status" value="1"/>
</dbReference>
<dbReference type="SMART" id="SM00799">
    <property type="entry name" value="DENN"/>
    <property type="match status" value="1"/>
</dbReference>
<comment type="caution">
    <text evidence="5">The sequence shown here is derived from an EMBL/GenBank/DDBJ whole genome shotgun (WGS) entry which is preliminary data.</text>
</comment>
<dbReference type="InterPro" id="IPR005112">
    <property type="entry name" value="dDENN_dom"/>
</dbReference>
<evidence type="ECO:0000313" key="5">
    <source>
        <dbReference type="EMBL" id="CAD5118952.1"/>
    </source>
</evidence>
<dbReference type="PROSITE" id="PS50211">
    <property type="entry name" value="DENN"/>
    <property type="match status" value="1"/>
</dbReference>
<keyword evidence="2" id="KW-0968">Cytoplasmic vesicle</keyword>
<evidence type="ECO:0000259" key="4">
    <source>
        <dbReference type="PROSITE" id="PS50211"/>
    </source>
</evidence>
<dbReference type="Pfam" id="PF03456">
    <property type="entry name" value="uDENN"/>
    <property type="match status" value="1"/>
</dbReference>
<dbReference type="AlphaFoldDB" id="A0A7I8VU57"/>
<dbReference type="InterPro" id="IPR001194">
    <property type="entry name" value="cDENN_dom"/>
</dbReference>
<sequence>MPLRLRPNPDTFFDLFAKIDREQSPDSTNSLCYKYPKNYDVRDVLANLPKFCCPNSQKPSEIEVFVFVLTDAESYKRYGFCRHSPNSRYILCVLTYLPYFKLFTSILHKIAEKSSEIEIENALDQMYNYKPSFPKYPTTFDLPDLNIFNHKLPQVWSLPKLPDDTNLGELVCSLSPFSLIRLFARQHMFIPILPPSLLDYTMATMPLMIGLSNETFELANKAEMNLSDAVVVYLDKEHHENQVVTSFEDVNEMPSKSVKELKDKLQSKTDGNNVAKAFMMFIIQLISKYHLGLKNNQDAVTNKNHVTLDKDAFLKNSSSKNRKCLIRLWETQMFEQFRRDLEQGQTADFSMVREKYREFDTALMEYNNRQIIKLENLKAKQSGKGVLEALRNGTKKPRPRNRADTTKYSQPIRNYKELDVDSFDEEELSDFEKKFQLLQEDTLLGDPKINELCGNPKLIRHNSVECLVDESPSKATNSNTLDHIIQTLESVNTDSSDNEDLVEKTNSQSAGDLLDLDFNEALSNGLPQAAGRDSVFINNDVNLMMGWEDVISAKSDSAHQVPSPRRDIPLHQQQLVAPVPSPRTIRLQTAPTSIQRTDITPDMQASSQSRMAVHEIDWNFSNTAPAPQPYENLPVPPPRSRNSQSEKNCRDSWVTFE</sequence>
<dbReference type="InterPro" id="IPR037516">
    <property type="entry name" value="Tripartite_DENN"/>
</dbReference>
<dbReference type="InterPro" id="IPR040032">
    <property type="entry name" value="DENND1A/B/C"/>
</dbReference>
<evidence type="ECO:0000256" key="2">
    <source>
        <dbReference type="ARBA" id="ARBA00023329"/>
    </source>
</evidence>
<accession>A0A7I8VU57</accession>
<evidence type="ECO:0000313" key="6">
    <source>
        <dbReference type="Proteomes" id="UP000549394"/>
    </source>
</evidence>
<evidence type="ECO:0000256" key="1">
    <source>
        <dbReference type="ARBA" id="ARBA00004132"/>
    </source>
</evidence>
<dbReference type="OrthoDB" id="206724at2759"/>
<evidence type="ECO:0000256" key="3">
    <source>
        <dbReference type="SAM" id="MobiDB-lite"/>
    </source>
</evidence>
<comment type="subcellular location">
    <subcellularLocation>
        <location evidence="1">Cytoplasmic vesicle</location>
        <location evidence="1">Clathrin-coated vesicle</location>
    </subcellularLocation>
</comment>
<name>A0A7I8VU57_9ANNE</name>
<feature type="region of interest" description="Disordered" evidence="3">
    <location>
        <begin position="622"/>
        <end position="657"/>
    </location>
</feature>
<proteinExistence type="predicted"/>
<dbReference type="PANTHER" id="PTHR13196">
    <property type="entry name" value="DENN DOMAIN-CONTAINING"/>
    <property type="match status" value="1"/>
</dbReference>
<dbReference type="EMBL" id="CAJFCJ010000009">
    <property type="protein sequence ID" value="CAD5118952.1"/>
    <property type="molecule type" value="Genomic_DNA"/>
</dbReference>
<dbReference type="GO" id="GO:0030136">
    <property type="term" value="C:clathrin-coated vesicle"/>
    <property type="evidence" value="ECO:0007669"/>
    <property type="project" value="UniProtKB-SubCell"/>
</dbReference>
<dbReference type="GO" id="GO:1901981">
    <property type="term" value="F:phosphatidylinositol phosphate binding"/>
    <property type="evidence" value="ECO:0007669"/>
    <property type="project" value="TreeGrafter"/>
</dbReference>
<dbReference type="SMART" id="SM00801">
    <property type="entry name" value="dDENN"/>
    <property type="match status" value="1"/>
</dbReference>